<sequence length="78" mass="8321">MGDPLLLFGEFSGDEFARRMTDEVCAAPLFGGHVRVEVGMRELSSGGFSGDTSHSELVRDVQDAGPSLGSMRWITSGT</sequence>
<evidence type="ECO:0000313" key="1">
    <source>
        <dbReference type="EMBL" id="MBO8191588.1"/>
    </source>
</evidence>
<organism evidence="1 2">
    <name type="scientific">Streptomyces oryzae</name>
    <dbReference type="NCBI Taxonomy" id="1434886"/>
    <lineage>
        <taxon>Bacteria</taxon>
        <taxon>Bacillati</taxon>
        <taxon>Actinomycetota</taxon>
        <taxon>Actinomycetes</taxon>
        <taxon>Kitasatosporales</taxon>
        <taxon>Streptomycetaceae</taxon>
        <taxon>Streptomyces</taxon>
    </lineage>
</organism>
<dbReference type="RefSeq" id="WP_209238686.1">
    <property type="nucleotide sequence ID" value="NZ_JADKMA010000026.1"/>
</dbReference>
<gene>
    <name evidence="1" type="ORF">ITI46_07760</name>
</gene>
<name>A0ABS3X895_9ACTN</name>
<protein>
    <submittedName>
        <fullName evidence="1">Uncharacterized protein</fullName>
    </submittedName>
</protein>
<reference evidence="1 2" key="1">
    <citation type="submission" date="2020-11" db="EMBL/GenBank/DDBJ databases">
        <title>Streptomyces spirodelae sp. nov., isolated from duckweed.</title>
        <authorList>
            <person name="Saimee Y."/>
            <person name="Duangmal K."/>
        </authorList>
    </citation>
    <scope>NUCLEOTIDE SEQUENCE [LARGE SCALE GENOMIC DNA]</scope>
    <source>
        <strain evidence="1 2">S16-07</strain>
    </source>
</reference>
<evidence type="ECO:0000313" key="2">
    <source>
        <dbReference type="Proteomes" id="UP001519064"/>
    </source>
</evidence>
<comment type="caution">
    <text evidence="1">The sequence shown here is derived from an EMBL/GenBank/DDBJ whole genome shotgun (WGS) entry which is preliminary data.</text>
</comment>
<keyword evidence="2" id="KW-1185">Reference proteome</keyword>
<accession>A0ABS3X895</accession>
<dbReference type="Proteomes" id="UP001519064">
    <property type="component" value="Unassembled WGS sequence"/>
</dbReference>
<proteinExistence type="predicted"/>
<dbReference type="EMBL" id="JADKMA010000026">
    <property type="protein sequence ID" value="MBO8191588.1"/>
    <property type="molecule type" value="Genomic_DNA"/>
</dbReference>